<dbReference type="Proteomes" id="UP000245383">
    <property type="component" value="Unassembled WGS sequence"/>
</dbReference>
<accession>A0A2T9YIX1</accession>
<evidence type="ECO:0000313" key="1">
    <source>
        <dbReference type="EMBL" id="PVU92286.1"/>
    </source>
</evidence>
<dbReference type="EMBL" id="MBFR01000168">
    <property type="protein sequence ID" value="PVU92286.1"/>
    <property type="molecule type" value="Genomic_DNA"/>
</dbReference>
<dbReference type="STRING" id="133385.A0A2T9YIX1"/>
<reference evidence="1 2" key="1">
    <citation type="journal article" date="2018" name="MBio">
        <title>Comparative Genomics Reveals the Core Gene Toolbox for the Fungus-Insect Symbiosis.</title>
        <authorList>
            <person name="Wang Y."/>
            <person name="Stata M."/>
            <person name="Wang W."/>
            <person name="Stajich J.E."/>
            <person name="White M.M."/>
            <person name="Moncalvo J.M."/>
        </authorList>
    </citation>
    <scope>NUCLEOTIDE SEQUENCE [LARGE SCALE GENOMIC DNA]</scope>
    <source>
        <strain evidence="1 2">SWE-8-4</strain>
    </source>
</reference>
<dbReference type="AlphaFoldDB" id="A0A2T9YIX1"/>
<dbReference type="SUPFAM" id="SSF64288">
    <property type="entry name" value="Chorismate lyase-like"/>
    <property type="match status" value="1"/>
</dbReference>
<proteinExistence type="predicted"/>
<comment type="caution">
    <text evidence="1">The sequence shown here is derived from an EMBL/GenBank/DDBJ whole genome shotgun (WGS) entry which is preliminary data.</text>
</comment>
<organism evidence="1 2">
    <name type="scientific">Smittium simulii</name>
    <dbReference type="NCBI Taxonomy" id="133385"/>
    <lineage>
        <taxon>Eukaryota</taxon>
        <taxon>Fungi</taxon>
        <taxon>Fungi incertae sedis</taxon>
        <taxon>Zoopagomycota</taxon>
        <taxon>Kickxellomycotina</taxon>
        <taxon>Harpellomycetes</taxon>
        <taxon>Harpellales</taxon>
        <taxon>Legeriomycetaceae</taxon>
        <taxon>Smittium</taxon>
    </lineage>
</organism>
<gene>
    <name evidence="1" type="ORF">BB561_003940</name>
</gene>
<dbReference type="OrthoDB" id="5673at2759"/>
<dbReference type="InterPro" id="IPR028978">
    <property type="entry name" value="Chorismate_lyase_/UTRA_dom_sf"/>
</dbReference>
<sequence length="167" mass="19048">MSQDQITYSAAELNITTIHLPCVIENPIQRILLTSIGTLQQLLCAFYNFPIKVDILYNHITEESLPNQTVYQRRVNLTCNSKIVVIATSKMILKSSRAISILNNNNKIAIGQFYKIMKVFPDFQILDVSLNIDSSFSRKYILNSCDLECQITEEFVSGMLSPDFIFQ</sequence>
<protein>
    <submittedName>
        <fullName evidence="1">Uncharacterized protein</fullName>
    </submittedName>
</protein>
<name>A0A2T9YIX1_9FUNG</name>
<keyword evidence="2" id="KW-1185">Reference proteome</keyword>
<dbReference type="Gene3D" id="3.40.1410.10">
    <property type="entry name" value="Chorismate lyase-like"/>
    <property type="match status" value="1"/>
</dbReference>
<evidence type="ECO:0000313" key="2">
    <source>
        <dbReference type="Proteomes" id="UP000245383"/>
    </source>
</evidence>